<dbReference type="RefSeq" id="WP_036557947.1">
    <property type="nucleotide sequence ID" value="NZ_JRNI01000013.1"/>
</dbReference>
<dbReference type="InterPro" id="IPR003509">
    <property type="entry name" value="UPF0102_YraN-like"/>
</dbReference>
<comment type="similarity">
    <text evidence="1 2">Belongs to the UPF0102 family.</text>
</comment>
<dbReference type="Gene3D" id="3.40.1350.10">
    <property type="match status" value="1"/>
</dbReference>
<keyword evidence="4" id="KW-1185">Reference proteome</keyword>
<dbReference type="NCBIfam" id="NF009150">
    <property type="entry name" value="PRK12497.1-3"/>
    <property type="match status" value="1"/>
</dbReference>
<dbReference type="eggNOG" id="COG0792">
    <property type="taxonomic scope" value="Bacteria"/>
</dbReference>
<gene>
    <name evidence="3" type="ORF">HMPREF2130_02925</name>
</gene>
<name>A0A095Z9L5_9BURK</name>
<sequence length="188" mass="21459">MEHAETKINIHESTIKNRMQHQPAEQALVFKLAAAAPLKRSYGNYGCHRAKAKRRQQKHKQLSTQSKPSATQAQGQRYEALAIDFLKAQGLLLLAKNLRCKVGEIDCLMLDAQTLVFVEIRQRSYAYYGGAAASINQQKQLRIKLAANYFLPQICHRLGLKQMPYCRFDSVTFDGKNQDMQWLKNAFS</sequence>
<accession>A0A095Z9L5</accession>
<organism evidence="3 4">
    <name type="scientific">Oligella urethralis DNF00040</name>
    <dbReference type="NCBI Taxonomy" id="1401065"/>
    <lineage>
        <taxon>Bacteria</taxon>
        <taxon>Pseudomonadati</taxon>
        <taxon>Pseudomonadota</taxon>
        <taxon>Betaproteobacteria</taxon>
        <taxon>Burkholderiales</taxon>
        <taxon>Alcaligenaceae</taxon>
        <taxon>Oligella</taxon>
    </lineage>
</organism>
<proteinExistence type="inferred from homology"/>
<comment type="caution">
    <text evidence="3">The sequence shown here is derived from an EMBL/GenBank/DDBJ whole genome shotgun (WGS) entry which is preliminary data.</text>
</comment>
<reference evidence="3 4" key="1">
    <citation type="submission" date="2014-07" db="EMBL/GenBank/DDBJ databases">
        <authorList>
            <person name="McCorrison J."/>
            <person name="Sanka R."/>
            <person name="Torralba M."/>
            <person name="Gillis M."/>
            <person name="Haft D.H."/>
            <person name="Methe B."/>
            <person name="Sutton G."/>
            <person name="Nelson K.E."/>
        </authorList>
    </citation>
    <scope>NUCLEOTIDE SEQUENCE [LARGE SCALE GENOMIC DNA]</scope>
    <source>
        <strain evidence="3 4">DNF00040</strain>
    </source>
</reference>
<dbReference type="PANTHER" id="PTHR34039:SF1">
    <property type="entry name" value="UPF0102 PROTEIN YRAN"/>
    <property type="match status" value="1"/>
</dbReference>
<dbReference type="SUPFAM" id="SSF52980">
    <property type="entry name" value="Restriction endonuclease-like"/>
    <property type="match status" value="1"/>
</dbReference>
<dbReference type="Proteomes" id="UP000029629">
    <property type="component" value="Unassembled WGS sequence"/>
</dbReference>
<dbReference type="EMBL" id="JRNI01000013">
    <property type="protein sequence ID" value="KGF31465.1"/>
    <property type="molecule type" value="Genomic_DNA"/>
</dbReference>
<evidence type="ECO:0000313" key="4">
    <source>
        <dbReference type="Proteomes" id="UP000029629"/>
    </source>
</evidence>
<dbReference type="HAMAP" id="MF_00048">
    <property type="entry name" value="UPF0102"/>
    <property type="match status" value="1"/>
</dbReference>
<evidence type="ECO:0000313" key="3">
    <source>
        <dbReference type="EMBL" id="KGF31465.1"/>
    </source>
</evidence>
<dbReference type="OrthoDB" id="9794876at2"/>
<protein>
    <recommendedName>
        <fullName evidence="2">UPF0102 protein HMPREF2130_02925</fullName>
    </recommendedName>
</protein>
<dbReference type="Pfam" id="PF02021">
    <property type="entry name" value="UPF0102"/>
    <property type="match status" value="1"/>
</dbReference>
<dbReference type="GO" id="GO:0003676">
    <property type="term" value="F:nucleic acid binding"/>
    <property type="evidence" value="ECO:0007669"/>
    <property type="project" value="InterPro"/>
</dbReference>
<evidence type="ECO:0000256" key="1">
    <source>
        <dbReference type="ARBA" id="ARBA00006738"/>
    </source>
</evidence>
<evidence type="ECO:0000256" key="2">
    <source>
        <dbReference type="HAMAP-Rule" id="MF_00048"/>
    </source>
</evidence>
<dbReference type="InterPro" id="IPR011335">
    <property type="entry name" value="Restrct_endonuc-II-like"/>
</dbReference>
<dbReference type="PANTHER" id="PTHR34039">
    <property type="entry name" value="UPF0102 PROTEIN YRAN"/>
    <property type="match status" value="1"/>
</dbReference>
<dbReference type="InterPro" id="IPR011856">
    <property type="entry name" value="tRNA_endonuc-like_dom_sf"/>
</dbReference>
<dbReference type="AlphaFoldDB" id="A0A095Z9L5"/>
<dbReference type="NCBIfam" id="TIGR00252">
    <property type="entry name" value="YraN family protein"/>
    <property type="match status" value="1"/>
</dbReference>